<dbReference type="EMBL" id="KE561209">
    <property type="protein sequence ID" value="EPZ31792.1"/>
    <property type="molecule type" value="Genomic_DNA"/>
</dbReference>
<dbReference type="HOGENOM" id="CLU_1759853_0_0_1"/>
<dbReference type="PANTHER" id="PTHR21561">
    <property type="entry name" value="INO80 COMPLEX SUBUNIT B"/>
    <property type="match status" value="1"/>
</dbReference>
<dbReference type="Proteomes" id="UP000030755">
    <property type="component" value="Unassembled WGS sequence"/>
</dbReference>
<evidence type="ECO:0000313" key="3">
    <source>
        <dbReference type="EMBL" id="EPZ31792.1"/>
    </source>
</evidence>
<dbReference type="InterPro" id="IPR006880">
    <property type="entry name" value="INO80B_C"/>
</dbReference>
<dbReference type="Pfam" id="PF04795">
    <property type="entry name" value="PAPA-1"/>
    <property type="match status" value="1"/>
</dbReference>
<feature type="compositionally biased region" description="Polar residues" evidence="1">
    <location>
        <begin position="81"/>
        <end position="90"/>
    </location>
</feature>
<protein>
    <recommendedName>
        <fullName evidence="2">INO80 complex subunit B-like conserved region domain-containing protein</fullName>
    </recommendedName>
</protein>
<dbReference type="PANTHER" id="PTHR21561:SF12">
    <property type="entry name" value="INO80 COMPLEX SUBUNIT B"/>
    <property type="match status" value="1"/>
</dbReference>
<dbReference type="OrthoDB" id="2021186at2759"/>
<dbReference type="GO" id="GO:0031011">
    <property type="term" value="C:Ino80 complex"/>
    <property type="evidence" value="ECO:0007669"/>
    <property type="project" value="InterPro"/>
</dbReference>
<dbReference type="GO" id="GO:0006338">
    <property type="term" value="P:chromatin remodeling"/>
    <property type="evidence" value="ECO:0007669"/>
    <property type="project" value="InterPro"/>
</dbReference>
<dbReference type="STRING" id="988480.A0A075ATD4"/>
<gene>
    <name evidence="3" type="ORF">O9G_000271</name>
</gene>
<proteinExistence type="predicted"/>
<reference evidence="3 4" key="1">
    <citation type="journal article" date="2013" name="Curr. Biol.">
        <title>Shared signatures of parasitism and phylogenomics unite Cryptomycota and microsporidia.</title>
        <authorList>
            <person name="James T.Y."/>
            <person name="Pelin A."/>
            <person name="Bonen L."/>
            <person name="Ahrendt S."/>
            <person name="Sain D."/>
            <person name="Corradi N."/>
            <person name="Stajich J.E."/>
        </authorList>
    </citation>
    <scope>NUCLEOTIDE SEQUENCE [LARGE SCALE GENOMIC DNA]</scope>
    <source>
        <strain evidence="3 4">CSF55</strain>
    </source>
</reference>
<feature type="domain" description="INO80 complex subunit B-like conserved region" evidence="2">
    <location>
        <begin position="55"/>
        <end position="132"/>
    </location>
</feature>
<organism evidence="3 4">
    <name type="scientific">Rozella allomycis (strain CSF55)</name>
    <dbReference type="NCBI Taxonomy" id="988480"/>
    <lineage>
        <taxon>Eukaryota</taxon>
        <taxon>Fungi</taxon>
        <taxon>Fungi incertae sedis</taxon>
        <taxon>Cryptomycota</taxon>
        <taxon>Cryptomycota incertae sedis</taxon>
        <taxon>Rozella</taxon>
    </lineage>
</organism>
<evidence type="ECO:0000259" key="2">
    <source>
        <dbReference type="SMART" id="SM01406"/>
    </source>
</evidence>
<dbReference type="AlphaFoldDB" id="A0A075ATD4"/>
<evidence type="ECO:0000313" key="4">
    <source>
        <dbReference type="Proteomes" id="UP000030755"/>
    </source>
</evidence>
<evidence type="ECO:0000256" key="1">
    <source>
        <dbReference type="SAM" id="MobiDB-lite"/>
    </source>
</evidence>
<accession>A0A075ATD4</accession>
<keyword evidence="4" id="KW-1185">Reference proteome</keyword>
<feature type="region of interest" description="Disordered" evidence="1">
    <location>
        <begin position="44"/>
        <end position="94"/>
    </location>
</feature>
<sequence>MSDGEDILEKSEENSVINEVIKTPAKRRKLDDSEFLDLDMITPSKSKKKELSAEEQSLLRSEKIRRKRLQSQKRDEEEKQATVQRLLQKQTPKRLPAKQVDLSVRLEEDKKQTCVRYITNIEGSSLSIPEKFVNAYTGSSTIAYPDEQ</sequence>
<dbReference type="SMART" id="SM01406">
    <property type="entry name" value="PAPA-1"/>
    <property type="match status" value="1"/>
</dbReference>
<dbReference type="InterPro" id="IPR029523">
    <property type="entry name" value="INO80B/Ies2"/>
</dbReference>
<name>A0A075ATD4_ROZAC</name>